<dbReference type="Proteomes" id="UP001195483">
    <property type="component" value="Unassembled WGS sequence"/>
</dbReference>
<name>A0AAE0RS19_9BIVA</name>
<dbReference type="InterPro" id="IPR052394">
    <property type="entry name" value="LRR-containing"/>
</dbReference>
<feature type="compositionally biased region" description="Basic residues" evidence="1">
    <location>
        <begin position="586"/>
        <end position="603"/>
    </location>
</feature>
<proteinExistence type="predicted"/>
<dbReference type="InterPro" id="IPR001611">
    <property type="entry name" value="Leu-rich_rpt"/>
</dbReference>
<evidence type="ECO:0008006" key="4">
    <source>
        <dbReference type="Google" id="ProtNLM"/>
    </source>
</evidence>
<dbReference type="EMBL" id="JAEAOA010001506">
    <property type="protein sequence ID" value="KAK3578539.1"/>
    <property type="molecule type" value="Genomic_DNA"/>
</dbReference>
<feature type="region of interest" description="Disordered" evidence="1">
    <location>
        <begin position="581"/>
        <end position="603"/>
    </location>
</feature>
<dbReference type="AlphaFoldDB" id="A0AAE0RS19"/>
<dbReference type="Pfam" id="PF13516">
    <property type="entry name" value="LRR_6"/>
    <property type="match status" value="4"/>
</dbReference>
<sequence>MSDPVILQKTQSEGEDFSSNEDDGSQSDYEGYDTDRYQPFFEDEIRDIDDEFVGRKEYVRAVKTFGVRFPYSCILKNLPTTHLSLKNRNMGLEAIQPLCHALKNNLRVEMLDLQGNDIGHKGTSMVMEMLLENVTICHLNLANNNLGNFGAREIGNTLPRLKLVKYLNLAGNKFGDSGMETMALGIALNMSIELLNLSYNEFEERGGKLLGGALAMNKKLRHLDLSWNHLRGNGGVAVVRALKTNATLTSLNLSMNGLGYEGSVAVSEALRHNSTLTELDVRNNRINWDGARIISRALRNNITLRVLKIGENPLTTTGCHDLVDSVTGDKSNLKLMDCSNVCVLGETLILAASIRAKRKFQFLSGRKVGSPDKLGQRSAREKRPMEQMLDFIKKHGLRPLELLKNFDKTATCEMPRSEFINRIKKTGIRMYNFEIEALADEITTKSSVDGIINYRSLIESVLKEVKLERDNKVKERDRKQRLKEYHKRILQRGTPEDLQDSNIHLESFQDPAAGCISFCSRETSDQRSRLFTITHSIRQLSLVDSRFKQENTGTKGITGSNILPKPAVLPAPVRFLSMTAPLGRARTSRPKAKKKKKKVKRVK</sequence>
<protein>
    <recommendedName>
        <fullName evidence="4">Leucine-rich repeat-containing protein 74A</fullName>
    </recommendedName>
</protein>
<comment type="caution">
    <text evidence="2">The sequence shown here is derived from an EMBL/GenBank/DDBJ whole genome shotgun (WGS) entry which is preliminary data.</text>
</comment>
<dbReference type="InterPro" id="IPR032675">
    <property type="entry name" value="LRR_dom_sf"/>
</dbReference>
<evidence type="ECO:0000256" key="1">
    <source>
        <dbReference type="SAM" id="MobiDB-lite"/>
    </source>
</evidence>
<evidence type="ECO:0000313" key="2">
    <source>
        <dbReference type="EMBL" id="KAK3578539.1"/>
    </source>
</evidence>
<accession>A0AAE0RS19</accession>
<evidence type="ECO:0000313" key="3">
    <source>
        <dbReference type="Proteomes" id="UP001195483"/>
    </source>
</evidence>
<reference evidence="2" key="1">
    <citation type="journal article" date="2021" name="Genome Biol. Evol.">
        <title>A High-Quality Reference Genome for a Parasitic Bivalve with Doubly Uniparental Inheritance (Bivalvia: Unionida).</title>
        <authorList>
            <person name="Smith C.H."/>
        </authorList>
    </citation>
    <scope>NUCLEOTIDE SEQUENCE</scope>
    <source>
        <strain evidence="2">CHS0354</strain>
    </source>
</reference>
<dbReference type="SUPFAM" id="SSF52047">
    <property type="entry name" value="RNI-like"/>
    <property type="match status" value="1"/>
</dbReference>
<reference evidence="2" key="3">
    <citation type="submission" date="2023-05" db="EMBL/GenBank/DDBJ databases">
        <authorList>
            <person name="Smith C.H."/>
        </authorList>
    </citation>
    <scope>NUCLEOTIDE SEQUENCE</scope>
    <source>
        <strain evidence="2">CHS0354</strain>
        <tissue evidence="2">Mantle</tissue>
    </source>
</reference>
<dbReference type="SMART" id="SM00368">
    <property type="entry name" value="LRR_RI"/>
    <property type="match status" value="8"/>
</dbReference>
<feature type="compositionally biased region" description="Acidic residues" evidence="1">
    <location>
        <begin position="13"/>
        <end position="25"/>
    </location>
</feature>
<dbReference type="PANTHER" id="PTHR24114">
    <property type="entry name" value="LEUCINE RICH REPEAT FAMILY PROTEIN"/>
    <property type="match status" value="1"/>
</dbReference>
<reference evidence="2" key="2">
    <citation type="journal article" date="2021" name="Genome Biol. Evol.">
        <title>Developing a high-quality reference genome for a parasitic bivalve with doubly uniparental inheritance (Bivalvia: Unionida).</title>
        <authorList>
            <person name="Smith C.H."/>
        </authorList>
    </citation>
    <scope>NUCLEOTIDE SEQUENCE</scope>
    <source>
        <strain evidence="2">CHS0354</strain>
        <tissue evidence="2">Mantle</tissue>
    </source>
</reference>
<feature type="region of interest" description="Disordered" evidence="1">
    <location>
        <begin position="1"/>
        <end position="33"/>
    </location>
</feature>
<gene>
    <name evidence="2" type="ORF">CHS0354_025250</name>
</gene>
<organism evidence="2 3">
    <name type="scientific">Potamilus streckersoni</name>
    <dbReference type="NCBI Taxonomy" id="2493646"/>
    <lineage>
        <taxon>Eukaryota</taxon>
        <taxon>Metazoa</taxon>
        <taxon>Spiralia</taxon>
        <taxon>Lophotrochozoa</taxon>
        <taxon>Mollusca</taxon>
        <taxon>Bivalvia</taxon>
        <taxon>Autobranchia</taxon>
        <taxon>Heteroconchia</taxon>
        <taxon>Palaeoheterodonta</taxon>
        <taxon>Unionida</taxon>
        <taxon>Unionoidea</taxon>
        <taxon>Unionidae</taxon>
        <taxon>Ambleminae</taxon>
        <taxon>Lampsilini</taxon>
        <taxon>Potamilus</taxon>
    </lineage>
</organism>
<dbReference type="PANTHER" id="PTHR24114:SF2">
    <property type="entry name" value="F-BOX DOMAIN-CONTAINING PROTEIN-RELATED"/>
    <property type="match status" value="1"/>
</dbReference>
<dbReference type="Gene3D" id="3.80.10.10">
    <property type="entry name" value="Ribonuclease Inhibitor"/>
    <property type="match status" value="2"/>
</dbReference>
<keyword evidence="3" id="KW-1185">Reference proteome</keyword>